<keyword evidence="10" id="KW-1185">Reference proteome</keyword>
<evidence type="ECO:0000256" key="4">
    <source>
        <dbReference type="ARBA" id="ARBA00022982"/>
    </source>
</evidence>
<keyword evidence="4" id="KW-0249">Electron transport</keyword>
<dbReference type="Pfam" id="PF04526">
    <property type="entry name" value="DUF568"/>
    <property type="match status" value="1"/>
</dbReference>
<keyword evidence="5 7" id="KW-1133">Transmembrane helix</keyword>
<dbReference type="PROSITE" id="PS50939">
    <property type="entry name" value="CYTOCHROME_B561"/>
    <property type="match status" value="1"/>
</dbReference>
<reference evidence="9" key="1">
    <citation type="submission" date="2023-05" db="EMBL/GenBank/DDBJ databases">
        <authorList>
            <person name="Huff M."/>
        </authorList>
    </citation>
    <scope>NUCLEOTIDE SEQUENCE</scope>
</reference>
<proteinExistence type="predicted"/>
<dbReference type="InterPro" id="IPR045265">
    <property type="entry name" value="AIR12_DOMON"/>
</dbReference>
<keyword evidence="2" id="KW-0813">Transport</keyword>
<evidence type="ECO:0000256" key="2">
    <source>
        <dbReference type="ARBA" id="ARBA00022448"/>
    </source>
</evidence>
<dbReference type="EMBL" id="OU503053">
    <property type="protein sequence ID" value="CAI9782287.1"/>
    <property type="molecule type" value="Genomic_DNA"/>
</dbReference>
<evidence type="ECO:0000313" key="10">
    <source>
        <dbReference type="Proteomes" id="UP000834106"/>
    </source>
</evidence>
<comment type="subcellular location">
    <subcellularLocation>
        <location evidence="1">Membrane</location>
    </subcellularLocation>
</comment>
<accession>A0AAD2AC81</accession>
<keyword evidence="3 7" id="KW-0812">Transmembrane</keyword>
<feature type="transmembrane region" description="Helical" evidence="7">
    <location>
        <begin position="194"/>
        <end position="218"/>
    </location>
</feature>
<dbReference type="PANTHER" id="PTHR23130:SF60">
    <property type="entry name" value="CYTOCHROME B561 AND DOMON DOMAIN-CONTAINING PROTEIN"/>
    <property type="match status" value="1"/>
</dbReference>
<dbReference type="AlphaFoldDB" id="A0AAD2AC81"/>
<evidence type="ECO:0000259" key="8">
    <source>
        <dbReference type="PROSITE" id="PS50939"/>
    </source>
</evidence>
<evidence type="ECO:0000256" key="5">
    <source>
        <dbReference type="ARBA" id="ARBA00022989"/>
    </source>
</evidence>
<sequence length="227" mass="24986">MPPLISSSSVLSYLLQVGLDSGINPISPEMTGTRALIAFHDPNSGQLILLSYILDPTVKLQRTPLLYRPLDIHLLSSSATLYGGHMATIHDVATIQIYAAFKIIPNKMKIYYVWDRGLYVQGYFPTIHQSAINDLASIATIDVLSATTAKAHNNNIMTLKIIHSIINSISWGILLLIGAITARYLRHIQALWLVWFYAHAGVQLYAVFLGTVGFSIGISVTTRPKSP</sequence>
<name>A0AAD2AC81_9LAMI</name>
<evidence type="ECO:0000256" key="7">
    <source>
        <dbReference type="SAM" id="Phobius"/>
    </source>
</evidence>
<evidence type="ECO:0000256" key="1">
    <source>
        <dbReference type="ARBA" id="ARBA00004370"/>
    </source>
</evidence>
<dbReference type="Proteomes" id="UP000834106">
    <property type="component" value="Chromosome 18"/>
</dbReference>
<feature type="transmembrane region" description="Helical" evidence="7">
    <location>
        <begin position="161"/>
        <end position="182"/>
    </location>
</feature>
<evidence type="ECO:0000313" key="9">
    <source>
        <dbReference type="EMBL" id="CAI9782287.1"/>
    </source>
</evidence>
<protein>
    <recommendedName>
        <fullName evidence="8">Cytochrome b561 domain-containing protein</fullName>
    </recommendedName>
</protein>
<keyword evidence="6 7" id="KW-0472">Membrane</keyword>
<evidence type="ECO:0000256" key="6">
    <source>
        <dbReference type="ARBA" id="ARBA00023136"/>
    </source>
</evidence>
<dbReference type="PANTHER" id="PTHR23130">
    <property type="entry name" value="CYTOCHROME B561 AND DOMON DOMAIN-CONTAINING PROTEIN"/>
    <property type="match status" value="1"/>
</dbReference>
<feature type="domain" description="Cytochrome b561" evidence="8">
    <location>
        <begin position="124"/>
        <end position="227"/>
    </location>
</feature>
<dbReference type="GO" id="GO:0016020">
    <property type="term" value="C:membrane"/>
    <property type="evidence" value="ECO:0007669"/>
    <property type="project" value="UniProtKB-SubCell"/>
</dbReference>
<organism evidence="9 10">
    <name type="scientific">Fraxinus pennsylvanica</name>
    <dbReference type="NCBI Taxonomy" id="56036"/>
    <lineage>
        <taxon>Eukaryota</taxon>
        <taxon>Viridiplantae</taxon>
        <taxon>Streptophyta</taxon>
        <taxon>Embryophyta</taxon>
        <taxon>Tracheophyta</taxon>
        <taxon>Spermatophyta</taxon>
        <taxon>Magnoliopsida</taxon>
        <taxon>eudicotyledons</taxon>
        <taxon>Gunneridae</taxon>
        <taxon>Pentapetalae</taxon>
        <taxon>asterids</taxon>
        <taxon>lamiids</taxon>
        <taxon>Lamiales</taxon>
        <taxon>Oleaceae</taxon>
        <taxon>Oleeae</taxon>
        <taxon>Fraxinus</taxon>
    </lineage>
</organism>
<evidence type="ECO:0000256" key="3">
    <source>
        <dbReference type="ARBA" id="ARBA00022692"/>
    </source>
</evidence>
<dbReference type="Gene3D" id="1.20.120.1770">
    <property type="match status" value="1"/>
</dbReference>
<gene>
    <name evidence="9" type="ORF">FPE_LOCUS29717</name>
</gene>
<dbReference type="InterPro" id="IPR006593">
    <property type="entry name" value="Cyt_b561/ferric_Rdtase_TM"/>
</dbReference>